<dbReference type="PRINTS" id="PR00313">
    <property type="entry name" value="CABNDNGRPT"/>
</dbReference>
<dbReference type="InterPro" id="IPR011049">
    <property type="entry name" value="Serralysin-like_metalloprot_C"/>
</dbReference>
<dbReference type="Pfam" id="PF00353">
    <property type="entry name" value="HemolysinCabind"/>
    <property type="match status" value="11"/>
</dbReference>
<protein>
    <submittedName>
        <fullName evidence="5">FG-GAP-like repeat-containing protein</fullName>
    </submittedName>
</protein>
<dbReference type="InterPro" id="IPR018511">
    <property type="entry name" value="Hemolysin-typ_Ca-bd_CS"/>
</dbReference>
<evidence type="ECO:0000313" key="5">
    <source>
        <dbReference type="EMBL" id="WWM70546.1"/>
    </source>
</evidence>
<dbReference type="SUPFAM" id="SSF51120">
    <property type="entry name" value="beta-Roll"/>
    <property type="match status" value="8"/>
</dbReference>
<dbReference type="Gene3D" id="2.130.10.130">
    <property type="entry name" value="Integrin alpha, N-terminal"/>
    <property type="match status" value="1"/>
</dbReference>
<dbReference type="InterPro" id="IPR001343">
    <property type="entry name" value="Hemolysn_Ca-bd"/>
</dbReference>
<evidence type="ECO:0000256" key="1">
    <source>
        <dbReference type="ARBA" id="ARBA00004613"/>
    </source>
</evidence>
<dbReference type="PANTHER" id="PTHR38340">
    <property type="entry name" value="S-LAYER PROTEIN"/>
    <property type="match status" value="1"/>
</dbReference>
<dbReference type="PANTHER" id="PTHR38340:SF1">
    <property type="entry name" value="S-LAYER PROTEIN"/>
    <property type="match status" value="1"/>
</dbReference>
<organism evidence="5 6">
    <name type="scientific">Sphingomonas kaistensis</name>
    <dbReference type="NCBI Taxonomy" id="298708"/>
    <lineage>
        <taxon>Bacteria</taxon>
        <taxon>Pseudomonadati</taxon>
        <taxon>Pseudomonadota</taxon>
        <taxon>Alphaproteobacteria</taxon>
        <taxon>Sphingomonadales</taxon>
        <taxon>Sphingomonadaceae</taxon>
        <taxon>Sphingomonas</taxon>
    </lineage>
</organism>
<dbReference type="SUPFAM" id="SSF69318">
    <property type="entry name" value="Integrin alpha N-terminal domain"/>
    <property type="match status" value="1"/>
</dbReference>
<keyword evidence="6" id="KW-1185">Reference proteome</keyword>
<feature type="region of interest" description="Disordered" evidence="4">
    <location>
        <begin position="1"/>
        <end position="34"/>
    </location>
</feature>
<keyword evidence="3" id="KW-0732">Signal</keyword>
<evidence type="ECO:0000256" key="3">
    <source>
        <dbReference type="ARBA" id="ARBA00022729"/>
    </source>
</evidence>
<dbReference type="Proteomes" id="UP001382935">
    <property type="component" value="Chromosome"/>
</dbReference>
<dbReference type="Gene3D" id="2.160.20.160">
    <property type="match status" value="2"/>
</dbReference>
<reference evidence="5 6" key="1">
    <citation type="submission" date="2024-02" db="EMBL/GenBank/DDBJ databases">
        <title>Full genome sequence of Sphingomonas kaistensis.</title>
        <authorList>
            <person name="Poletto B.L."/>
            <person name="Silva G."/>
            <person name="Galante D."/>
            <person name="Campos K.R."/>
            <person name="Santos M.B.N."/>
            <person name="Sacchi C.T."/>
        </authorList>
    </citation>
    <scope>NUCLEOTIDE SEQUENCE [LARGE SCALE GENOMIC DNA]</scope>
    <source>
        <strain evidence="5 6">MA4R</strain>
    </source>
</reference>
<evidence type="ECO:0000256" key="4">
    <source>
        <dbReference type="SAM" id="MobiDB-lite"/>
    </source>
</evidence>
<dbReference type="InterPro" id="IPR013517">
    <property type="entry name" value="FG-GAP"/>
</dbReference>
<dbReference type="InterPro" id="IPR050557">
    <property type="entry name" value="RTX_toxin/Mannuronan_C5-epim"/>
</dbReference>
<gene>
    <name evidence="5" type="ORF">V6R86_07630</name>
</gene>
<proteinExistence type="predicted"/>
<dbReference type="PROSITE" id="PS00330">
    <property type="entry name" value="HEMOLYSIN_CALCIUM"/>
    <property type="match status" value="10"/>
</dbReference>
<dbReference type="InterPro" id="IPR028994">
    <property type="entry name" value="Integrin_alpha_N"/>
</dbReference>
<dbReference type="EMBL" id="CP145607">
    <property type="protein sequence ID" value="WWM70546.1"/>
    <property type="molecule type" value="Genomic_DNA"/>
</dbReference>
<dbReference type="RefSeq" id="WP_338503387.1">
    <property type="nucleotide sequence ID" value="NZ_CP145607.1"/>
</dbReference>
<accession>A0ABZ2G442</accession>
<dbReference type="Gene3D" id="2.150.10.10">
    <property type="entry name" value="Serralysin-like metalloprotease, C-terminal"/>
    <property type="match status" value="6"/>
</dbReference>
<keyword evidence="2" id="KW-0964">Secreted</keyword>
<comment type="subcellular location">
    <subcellularLocation>
        <location evidence="1">Secreted</location>
    </subcellularLocation>
</comment>
<dbReference type="Pfam" id="PF13517">
    <property type="entry name" value="FG-GAP_3"/>
    <property type="match status" value="2"/>
</dbReference>
<evidence type="ECO:0000313" key="6">
    <source>
        <dbReference type="Proteomes" id="UP001382935"/>
    </source>
</evidence>
<evidence type="ECO:0000256" key="2">
    <source>
        <dbReference type="ARBA" id="ARBA00022525"/>
    </source>
</evidence>
<name>A0ABZ2G442_9SPHN</name>
<feature type="compositionally biased region" description="Basic and acidic residues" evidence="4">
    <location>
        <begin position="1"/>
        <end position="10"/>
    </location>
</feature>
<sequence>MTKLVGRSEADVLNGGSGDDLLSGGSGNDTLMGGDGADRLDGDFGNDTLYGGSGNDVLIDRLGGDDKLYGEEGDDQLQVVDLTEDDFFATPRSVMLDGGAGNDSISLDAAQNPYVTATLIGGEGNDVIAVDGGGRVSIDVGAGNDVVKINADRYEFRPAATYTVRLGSGSDTVSLLSSTDLDRSNGRVDDDSEFGSSFFHAINIVDFAPGAGGDRLDLLGFLKDHASSVSGSWDPSTNPFATGKLRLVQSGANTVLQLLADEYDTSAQGFVSVFKTIVTFENVLKSSLTAFNLAGYDPSGAPSPGQSFTGTAGADMLVGLSGDDVLTGGDGADVLSGGAGNDILRGGAGDDRLDGDFGDDQLFGGAGNDVLIDRLGGNDRLYGEDGDDRLHIIDFTEDEFNAAPRSLVLDGGAGNDGIRLDARYNPNLTASIVGGEGNDLIAVDGGGQVGIDAGAGDDVVKVNADANQYLPQAQYSIRLGAGRDTLSLLSSTDIDWSNGLVDTESEFGGTVFQAMLVSDFTPGAGGDRLDLLGFLKDHVTGWNGDWDPATNPFETGFLRLVQDGPDTRLEVLVEEYDFDIRERVGIFKTVITFENVAKVDLVAFNLAGFDPTGASVAGQEITGTSGNDVLVGLSGDDILNGGSGDDVLSGGAGNDRLLGGDGADRLDGDFGDDTLYGGSGNDVLLDRLGGDDSLYGEDGDDQLRVIDFTQDEILAIPRSLVLDGGAGNDSIRLDAPKNAYVIASLIGGEGNDTIAVDGGGQVSIDAGAGDDVVKINADRYEYRSQATVSVRLGSGSDTVSLLSSTDLDWSQGRVDDDSEFGSSFFHAINITDFEAGAGGDRLDLLGFLKDHITGANGSWDPSTNPFSTGWLRLAQRGSDVVLQIQVQEFDPQLDASISVFRTVLVLENVGIDALVPENISGFDFRATGRTSYLGTDGPDTISPPGVVEISGEAGDDILTGGAGNDILRGGLGNDKLNGGAGHDLLSEFSGNYGPFGNDLYDGGLGNDRVSYFLNGGPGVTVDLRMSGPQNTGTQGVDTLISIEHITATHGDDTLIGNDVGNWFWTFSGTDRLSGNGGNDYFTVGLGDKFIDGGSGTDTVDILDLAFAPSYTNAGVTVSLLAQGSAQATGIGNWTLTSIENLGGWYGNDRLTGDGNANVLAGGQGNDVLIGGGGNDVLVGDGAFGLDDNQAITLRVDPDWIGGADRLDGGDGNDVLTGNGGSDILIGGAGKDSFIDTRAGLNGDTITDFSAEDRIVIKDATLAGFQFSLSGSTLTFGGASLTLSGLATGAKLYARAAAEGGVELTINTSGRQFSDPGKLGIDNFLKVHGWSSQDKYPRHIADVNGDGFNDIVGFGQSGMLVSYGSASGSFTGAAVILADFGQASGWSSDNLFHRELADVNGDGRADIVGFGIAGTLVSLAKADGTFAGPILGIANFNPGNGWSSQDNFARFTGDVNGDGKADIIGFGTAGTYVALGKGDGTFAAAKLGLNDFGVNQGWTSDNGFHRTVADVNGDGFDDIIGFGYAGALVALSKGDGTFAAPTLAVNNFGQNQGWSSQDKYARAVADVNGDGKADVVGFGIAGTYVAYGLDNGGFSAARFDMADFGANQGWTSDNSFHRELADINNDGTIDIVGFGSTSVLAGSNLGHWMI</sequence>